<name>A0A077ZPG9_STYLE</name>
<dbReference type="Proteomes" id="UP000039865">
    <property type="component" value="Unassembled WGS sequence"/>
</dbReference>
<accession>A0A077ZPG9</accession>
<feature type="transmembrane region" description="Helical" evidence="8">
    <location>
        <begin position="462"/>
        <end position="481"/>
    </location>
</feature>
<dbReference type="PROSITE" id="PS50216">
    <property type="entry name" value="DHHC"/>
    <property type="match status" value="1"/>
</dbReference>
<evidence type="ECO:0000256" key="1">
    <source>
        <dbReference type="ARBA" id="ARBA00004141"/>
    </source>
</evidence>
<dbReference type="EC" id="2.3.1.225" evidence="8"/>
<keyword evidence="2 8" id="KW-0808">Transferase</keyword>
<dbReference type="InterPro" id="IPR036770">
    <property type="entry name" value="Ankyrin_rpt-contain_sf"/>
</dbReference>
<evidence type="ECO:0000256" key="8">
    <source>
        <dbReference type="RuleBase" id="RU079119"/>
    </source>
</evidence>
<feature type="transmembrane region" description="Helical" evidence="8">
    <location>
        <begin position="577"/>
        <end position="596"/>
    </location>
</feature>
<dbReference type="InterPro" id="IPR039859">
    <property type="entry name" value="PFA4/ZDH16/20/ERF2-like"/>
</dbReference>
<comment type="subcellular location">
    <subcellularLocation>
        <location evidence="1">Membrane</location>
        <topology evidence="1">Multi-pass membrane protein</topology>
    </subcellularLocation>
</comment>
<evidence type="ECO:0000256" key="6">
    <source>
        <dbReference type="ARBA" id="ARBA00023315"/>
    </source>
</evidence>
<dbReference type="AlphaFoldDB" id="A0A077ZPG9"/>
<feature type="region of interest" description="Disordered" evidence="9">
    <location>
        <begin position="1"/>
        <end position="37"/>
    </location>
</feature>
<gene>
    <name evidence="11" type="primary">Contig15293.g16289</name>
    <name evidence="11" type="ORF">STYLEM_277</name>
</gene>
<evidence type="ECO:0000256" key="5">
    <source>
        <dbReference type="ARBA" id="ARBA00023136"/>
    </source>
</evidence>
<reference evidence="11 12" key="1">
    <citation type="submission" date="2014-06" db="EMBL/GenBank/DDBJ databases">
        <authorList>
            <person name="Swart Estienne"/>
        </authorList>
    </citation>
    <scope>NUCLEOTIDE SEQUENCE [LARGE SCALE GENOMIC DNA]</scope>
    <source>
        <strain evidence="11 12">130c</strain>
    </source>
</reference>
<evidence type="ECO:0000256" key="7">
    <source>
        <dbReference type="ARBA" id="ARBA00038298"/>
    </source>
</evidence>
<dbReference type="GO" id="GO:0006612">
    <property type="term" value="P:protein targeting to membrane"/>
    <property type="evidence" value="ECO:0007669"/>
    <property type="project" value="TreeGrafter"/>
</dbReference>
<feature type="transmembrane region" description="Helical" evidence="8">
    <location>
        <begin position="326"/>
        <end position="349"/>
    </location>
</feature>
<evidence type="ECO:0000256" key="9">
    <source>
        <dbReference type="SAM" id="MobiDB-lite"/>
    </source>
</evidence>
<dbReference type="GO" id="GO:0005794">
    <property type="term" value="C:Golgi apparatus"/>
    <property type="evidence" value="ECO:0007669"/>
    <property type="project" value="TreeGrafter"/>
</dbReference>
<evidence type="ECO:0000259" key="10">
    <source>
        <dbReference type="Pfam" id="PF01529"/>
    </source>
</evidence>
<keyword evidence="6 8" id="KW-0012">Acyltransferase</keyword>
<organism evidence="11 12">
    <name type="scientific">Stylonychia lemnae</name>
    <name type="common">Ciliate</name>
    <dbReference type="NCBI Taxonomy" id="5949"/>
    <lineage>
        <taxon>Eukaryota</taxon>
        <taxon>Sar</taxon>
        <taxon>Alveolata</taxon>
        <taxon>Ciliophora</taxon>
        <taxon>Intramacronucleata</taxon>
        <taxon>Spirotrichea</taxon>
        <taxon>Stichotrichia</taxon>
        <taxon>Sporadotrichida</taxon>
        <taxon>Oxytrichidae</taxon>
        <taxon>Stylonychinae</taxon>
        <taxon>Stylonychia</taxon>
    </lineage>
</organism>
<dbReference type="GO" id="GO:0005783">
    <property type="term" value="C:endoplasmic reticulum"/>
    <property type="evidence" value="ECO:0007669"/>
    <property type="project" value="TreeGrafter"/>
</dbReference>
<sequence>MSEQVFDEAFESTREGLKHNDNYDNNQNSSNNEEVPSRYSVVSQNQELMDNVQTNTDLTVIHPGDDDTVNIILTIQQKSFLPYILLVEKELIDPKEFVIDKQTGSRGLHYAAHFGNIKALKALIETYQQDPFMNDLYDMNISHYGARMDNLNILLYCDRLDRKLFNTFDVFGNNALHYSFFGGHVQSFIYLYFGVGSQFNNLEEKFPSMLQTLMLSNQGREIIMIISHIPKFRSMLLKYGMNIAIRTQNFQTIKVLFRLFEGSITAQDYQENLLSLMECRQEAKEYFHKRISKYSLEFPEKKLVVELNNIFRSQELKHMWASASHILAPFVVLLISVLYIAAFILNGNIQIKVHLIANTPVTYLVAFVLWTLSMISMIKFMNTQPGFVEKKDIQDSNNIVEKLAQIYQKNGKQTQSVLNQCCFLCLEHKGTHQDHCFKCRKCVRYAQKHSVFFNQCVGEENMLSYTLFILLNFIVLGIIIFNHLCDTKERQTLQSSHWILQFFEIHVRPVINLRPFFFIPLFVAEIMILYVGDKLLELFCAIQRGITVRQLRKIYAYDYNLVFLKIVMGKKQESGQYFINPVGFFSLVTNTLKFFFGMVKQHKEQKEWLKDIRSSKQVNMSEIELQELDTTGSNYNMKQFAKMNDD</sequence>
<keyword evidence="4 8" id="KW-1133">Transmembrane helix</keyword>
<dbReference type="Pfam" id="PF01529">
    <property type="entry name" value="DHHC"/>
    <property type="match status" value="1"/>
</dbReference>
<evidence type="ECO:0000256" key="4">
    <source>
        <dbReference type="ARBA" id="ARBA00022989"/>
    </source>
</evidence>
<dbReference type="GO" id="GO:0019706">
    <property type="term" value="F:protein-cysteine S-palmitoyltransferase activity"/>
    <property type="evidence" value="ECO:0007669"/>
    <property type="project" value="UniProtKB-EC"/>
</dbReference>
<feature type="transmembrane region" description="Helical" evidence="8">
    <location>
        <begin position="361"/>
        <end position="381"/>
    </location>
</feature>
<dbReference type="EMBL" id="CCKQ01000273">
    <property type="protein sequence ID" value="CDW71334.1"/>
    <property type="molecule type" value="Genomic_DNA"/>
</dbReference>
<dbReference type="Gene3D" id="1.25.40.20">
    <property type="entry name" value="Ankyrin repeat-containing domain"/>
    <property type="match status" value="1"/>
</dbReference>
<keyword evidence="12" id="KW-1185">Reference proteome</keyword>
<keyword evidence="3 8" id="KW-0812">Transmembrane</keyword>
<dbReference type="InterPro" id="IPR001594">
    <property type="entry name" value="Palmitoyltrfase_DHHC"/>
</dbReference>
<evidence type="ECO:0000313" key="12">
    <source>
        <dbReference type="Proteomes" id="UP000039865"/>
    </source>
</evidence>
<comment type="similarity">
    <text evidence="7">Belongs to the DHHC palmitoyltransferase family. PFA5 subfamily.</text>
</comment>
<feature type="transmembrane region" description="Helical" evidence="8">
    <location>
        <begin position="511"/>
        <end position="531"/>
    </location>
</feature>
<protein>
    <recommendedName>
        <fullName evidence="8">Palmitoyltransferase</fullName>
        <ecNumber evidence="8">2.3.1.225</ecNumber>
    </recommendedName>
</protein>
<evidence type="ECO:0000313" key="11">
    <source>
        <dbReference type="EMBL" id="CDW71334.1"/>
    </source>
</evidence>
<dbReference type="InParanoid" id="A0A077ZPG9"/>
<evidence type="ECO:0000256" key="3">
    <source>
        <dbReference type="ARBA" id="ARBA00022692"/>
    </source>
</evidence>
<feature type="compositionally biased region" description="Basic and acidic residues" evidence="9">
    <location>
        <begin position="11"/>
        <end position="22"/>
    </location>
</feature>
<dbReference type="GO" id="GO:0016020">
    <property type="term" value="C:membrane"/>
    <property type="evidence" value="ECO:0007669"/>
    <property type="project" value="UniProtKB-SubCell"/>
</dbReference>
<comment type="catalytic activity">
    <reaction evidence="8">
        <text>L-cysteinyl-[protein] + hexadecanoyl-CoA = S-hexadecanoyl-L-cysteinyl-[protein] + CoA</text>
        <dbReference type="Rhea" id="RHEA:36683"/>
        <dbReference type="Rhea" id="RHEA-COMP:10131"/>
        <dbReference type="Rhea" id="RHEA-COMP:11032"/>
        <dbReference type="ChEBI" id="CHEBI:29950"/>
        <dbReference type="ChEBI" id="CHEBI:57287"/>
        <dbReference type="ChEBI" id="CHEBI:57379"/>
        <dbReference type="ChEBI" id="CHEBI:74151"/>
        <dbReference type="EC" id="2.3.1.225"/>
    </reaction>
</comment>
<dbReference type="SUPFAM" id="SSF48403">
    <property type="entry name" value="Ankyrin repeat"/>
    <property type="match status" value="1"/>
</dbReference>
<feature type="compositionally biased region" description="Low complexity" evidence="9">
    <location>
        <begin position="23"/>
        <end position="32"/>
    </location>
</feature>
<proteinExistence type="inferred from homology"/>
<feature type="compositionally biased region" description="Acidic residues" evidence="9">
    <location>
        <begin position="1"/>
        <end position="10"/>
    </location>
</feature>
<feature type="domain" description="Palmitoyltransferase DHHC" evidence="10">
    <location>
        <begin position="419"/>
        <end position="548"/>
    </location>
</feature>
<dbReference type="PANTHER" id="PTHR22883">
    <property type="entry name" value="ZINC FINGER DHHC DOMAIN CONTAINING PROTEIN"/>
    <property type="match status" value="1"/>
</dbReference>
<keyword evidence="5 8" id="KW-0472">Membrane</keyword>
<comment type="domain">
    <text evidence="8">The DHHC domain is required for palmitoyltransferase activity.</text>
</comment>
<dbReference type="PANTHER" id="PTHR22883:SF23">
    <property type="entry name" value="PALMITOYLTRANSFERASE ZDHHC6"/>
    <property type="match status" value="1"/>
</dbReference>
<evidence type="ECO:0000256" key="2">
    <source>
        <dbReference type="ARBA" id="ARBA00022679"/>
    </source>
</evidence>